<keyword evidence="2" id="KW-1185">Reference proteome</keyword>
<dbReference type="KEGG" id="aal:EP13_13165"/>
<proteinExistence type="predicted"/>
<gene>
    <name evidence="1" type="ORF">EP13_13165</name>
</gene>
<evidence type="ECO:0000313" key="1">
    <source>
        <dbReference type="EMBL" id="AIF99560.1"/>
    </source>
</evidence>
<dbReference type="AlphaFoldDB" id="A0A075P3J7"/>
<name>A0A075P3J7_9ALTE</name>
<organism evidence="1 2">
    <name type="scientific">Alteromonas australica</name>
    <dbReference type="NCBI Taxonomy" id="589873"/>
    <lineage>
        <taxon>Bacteria</taxon>
        <taxon>Pseudomonadati</taxon>
        <taxon>Pseudomonadota</taxon>
        <taxon>Gammaproteobacteria</taxon>
        <taxon>Alteromonadales</taxon>
        <taxon>Alteromonadaceae</taxon>
        <taxon>Alteromonas/Salinimonas group</taxon>
        <taxon>Alteromonas</taxon>
    </lineage>
</organism>
<protein>
    <submittedName>
        <fullName evidence="1">Uncharacterized protein</fullName>
    </submittedName>
</protein>
<accession>A0A075P3J7</accession>
<dbReference type="EMBL" id="CP008849">
    <property type="protein sequence ID" value="AIF99560.1"/>
    <property type="molecule type" value="Genomic_DNA"/>
</dbReference>
<evidence type="ECO:0000313" key="2">
    <source>
        <dbReference type="Proteomes" id="UP000056090"/>
    </source>
</evidence>
<reference evidence="1 2" key="1">
    <citation type="submission" date="2014-06" db="EMBL/GenBank/DDBJ databases">
        <title>Genomes of Alteromonas australica, a world apart.</title>
        <authorList>
            <person name="Gonzaga A."/>
            <person name="Lopez-Perez M."/>
            <person name="Rodriguez-Valera F."/>
        </authorList>
    </citation>
    <scope>NUCLEOTIDE SEQUENCE [LARGE SCALE GENOMIC DNA]</scope>
    <source>
        <strain evidence="1 2">H 17</strain>
    </source>
</reference>
<dbReference type="Proteomes" id="UP000056090">
    <property type="component" value="Chromosome"/>
</dbReference>
<sequence length="204" mass="22891">MDAKKQETTQSNSVKERRTFVKKAMAGSVLVSLPLKGVWAGNHGNVGVNTSAAASGNGSGGSSVQSWNLEGYDYWKYRLPSHCNYSDFNDVFGVKAYKGYSYDYYPQSNQYGSWYTFNESIYKVMKPERNKYVGPTNYNRLLIALYLNASEHGKNGIYFPIVDGVNYSSATEFARELVSWSYSNPGHWAPKFASFIDDPASFFS</sequence>